<dbReference type="EMBL" id="KV441550">
    <property type="protein sequence ID" value="OAG08902.1"/>
    <property type="molecule type" value="Genomic_DNA"/>
</dbReference>
<dbReference type="AlphaFoldDB" id="A0A177CPM4"/>
<dbReference type="RefSeq" id="XP_018039267.1">
    <property type="nucleotide sequence ID" value="XM_018178076.1"/>
</dbReference>
<accession>A0A177CPM4</accession>
<proteinExistence type="predicted"/>
<keyword evidence="3" id="KW-1185">Reference proteome</keyword>
<feature type="compositionally biased region" description="Basic and acidic residues" evidence="1">
    <location>
        <begin position="37"/>
        <end position="49"/>
    </location>
</feature>
<organism evidence="2 3">
    <name type="scientific">Paraphaeosphaeria sporulosa</name>
    <dbReference type="NCBI Taxonomy" id="1460663"/>
    <lineage>
        <taxon>Eukaryota</taxon>
        <taxon>Fungi</taxon>
        <taxon>Dikarya</taxon>
        <taxon>Ascomycota</taxon>
        <taxon>Pezizomycotina</taxon>
        <taxon>Dothideomycetes</taxon>
        <taxon>Pleosporomycetidae</taxon>
        <taxon>Pleosporales</taxon>
        <taxon>Massarineae</taxon>
        <taxon>Didymosphaeriaceae</taxon>
        <taxon>Paraphaeosphaeria</taxon>
    </lineage>
</organism>
<feature type="region of interest" description="Disordered" evidence="1">
    <location>
        <begin position="27"/>
        <end position="49"/>
    </location>
</feature>
<dbReference type="Proteomes" id="UP000077069">
    <property type="component" value="Unassembled WGS sequence"/>
</dbReference>
<sequence length="211" mass="23016">MLDETLQLTTSYVGDHVMASELAGQVPIPRADLPEQPARDERSDIFNGNPERRFAIYLGVVQTGHAPPVEKSSSSSQSASVAPKEKKTTESMNRESTARLKEQKQGRKPDLRQHGLSDEANARFSSSLNRDPKPRKSIGTQKIDSPTVEESKKATKQSLVPAALHDKDPIDTSQYEEATTKIPQKIASRVECSGCSEVLGEGDILQLSCAS</sequence>
<protein>
    <submittedName>
        <fullName evidence="2">Uncharacterized protein</fullName>
    </submittedName>
</protein>
<evidence type="ECO:0000313" key="3">
    <source>
        <dbReference type="Proteomes" id="UP000077069"/>
    </source>
</evidence>
<feature type="region of interest" description="Disordered" evidence="1">
    <location>
        <begin position="65"/>
        <end position="175"/>
    </location>
</feature>
<evidence type="ECO:0000313" key="2">
    <source>
        <dbReference type="EMBL" id="OAG08902.1"/>
    </source>
</evidence>
<feature type="compositionally biased region" description="Basic and acidic residues" evidence="1">
    <location>
        <begin position="83"/>
        <end position="121"/>
    </location>
</feature>
<reference evidence="2 3" key="1">
    <citation type="submission" date="2016-05" db="EMBL/GenBank/DDBJ databases">
        <title>Comparative analysis of secretome profiles of manganese(II)-oxidizing ascomycete fungi.</title>
        <authorList>
            <consortium name="DOE Joint Genome Institute"/>
            <person name="Zeiner C.A."/>
            <person name="Purvine S.O."/>
            <person name="Zink E.M."/>
            <person name="Wu S."/>
            <person name="Pasa-Tolic L."/>
            <person name="Chaput D.L."/>
            <person name="Haridas S."/>
            <person name="Grigoriev I.V."/>
            <person name="Santelli C.M."/>
            <person name="Hansel C.M."/>
        </authorList>
    </citation>
    <scope>NUCLEOTIDE SEQUENCE [LARGE SCALE GENOMIC DNA]</scope>
    <source>
        <strain evidence="2 3">AP3s5-JAC2a</strain>
    </source>
</reference>
<evidence type="ECO:0000256" key="1">
    <source>
        <dbReference type="SAM" id="MobiDB-lite"/>
    </source>
</evidence>
<dbReference type="InParanoid" id="A0A177CPM4"/>
<name>A0A177CPM4_9PLEO</name>
<gene>
    <name evidence="2" type="ORF">CC84DRAFT_1162734</name>
</gene>
<dbReference type="GeneID" id="28761562"/>